<dbReference type="EMBL" id="SWKV01000005">
    <property type="protein sequence ID" value="KAF3045901.1"/>
    <property type="molecule type" value="Genomic_DNA"/>
</dbReference>
<keyword evidence="10" id="KW-0961">Cell wall biogenesis/degradation</keyword>
<organism evidence="16 17">
    <name type="scientific">Didymella heteroderae</name>
    <dbReference type="NCBI Taxonomy" id="1769908"/>
    <lineage>
        <taxon>Eukaryota</taxon>
        <taxon>Fungi</taxon>
        <taxon>Dikarya</taxon>
        <taxon>Ascomycota</taxon>
        <taxon>Pezizomycotina</taxon>
        <taxon>Dothideomycetes</taxon>
        <taxon>Pleosporomycetidae</taxon>
        <taxon>Pleosporales</taxon>
        <taxon>Pleosporineae</taxon>
        <taxon>Didymellaceae</taxon>
        <taxon>Didymella</taxon>
    </lineage>
</organism>
<evidence type="ECO:0000256" key="1">
    <source>
        <dbReference type="ARBA" id="ARBA00004613"/>
    </source>
</evidence>
<comment type="caution">
    <text evidence="16">The sequence shown here is derived from an EMBL/GenBank/DDBJ whole genome shotgun (WGS) entry which is preliminary data.</text>
</comment>
<keyword evidence="6" id="KW-1015">Disulfide bond</keyword>
<evidence type="ECO:0000256" key="10">
    <source>
        <dbReference type="ARBA" id="ARBA00023316"/>
    </source>
</evidence>
<evidence type="ECO:0000256" key="3">
    <source>
        <dbReference type="ARBA" id="ARBA00022525"/>
    </source>
</evidence>
<name>A0A9P4WZC4_9PLEO</name>
<dbReference type="Gene3D" id="2.160.20.10">
    <property type="entry name" value="Single-stranded right-handed beta-helix, Pectin lyase-like"/>
    <property type="match status" value="1"/>
</dbReference>
<keyword evidence="11" id="KW-0624">Polysaccharide degradation</keyword>
<protein>
    <recommendedName>
        <fullName evidence="13">galacturonan 1,4-alpha-galacturonidase</fullName>
        <ecNumber evidence="13">3.2.1.67</ecNumber>
    </recommendedName>
</protein>
<comment type="catalytic activity">
    <reaction evidence="14">
        <text>[(1-&gt;4)-alpha-D-galacturonosyl](n) + H2O = alpha-D-galacturonate + [(1-&gt;4)-alpha-D-galacturonosyl](n-1)</text>
        <dbReference type="Rhea" id="RHEA:14117"/>
        <dbReference type="Rhea" id="RHEA-COMP:14570"/>
        <dbReference type="Rhea" id="RHEA-COMP:14572"/>
        <dbReference type="ChEBI" id="CHEBI:15377"/>
        <dbReference type="ChEBI" id="CHEBI:58658"/>
        <dbReference type="ChEBI" id="CHEBI:140523"/>
        <dbReference type="EC" id="3.2.1.67"/>
    </reaction>
</comment>
<evidence type="ECO:0000256" key="12">
    <source>
        <dbReference type="ARBA" id="ARBA00037312"/>
    </source>
</evidence>
<keyword evidence="9 15" id="KW-0326">Glycosidase</keyword>
<reference evidence="16" key="1">
    <citation type="submission" date="2019-04" db="EMBL/GenBank/DDBJ databases">
        <title>Sequencing of skin fungus with MAO and IRED activity.</title>
        <authorList>
            <person name="Marsaioli A.J."/>
            <person name="Bonatto J.M.C."/>
            <person name="Reis Junior O."/>
        </authorList>
    </citation>
    <scope>NUCLEOTIDE SEQUENCE</scope>
    <source>
        <strain evidence="16">28M1</strain>
    </source>
</reference>
<evidence type="ECO:0000256" key="15">
    <source>
        <dbReference type="RuleBase" id="RU361169"/>
    </source>
</evidence>
<comment type="subcellular location">
    <subcellularLocation>
        <location evidence="1">Secreted</location>
    </subcellularLocation>
</comment>
<dbReference type="InterPro" id="IPR012334">
    <property type="entry name" value="Pectin_lyas_fold"/>
</dbReference>
<dbReference type="Proteomes" id="UP000758155">
    <property type="component" value="Unassembled WGS sequence"/>
</dbReference>
<dbReference type="OrthoDB" id="339764at2759"/>
<keyword evidence="7" id="KW-0325">Glycoprotein</keyword>
<keyword evidence="4" id="KW-0732">Signal</keyword>
<dbReference type="SUPFAM" id="SSF51126">
    <property type="entry name" value="Pectin lyase-like"/>
    <property type="match status" value="1"/>
</dbReference>
<gene>
    <name evidence="16" type="ORF">E8E12_005777</name>
</gene>
<dbReference type="AlphaFoldDB" id="A0A9P4WZC4"/>
<evidence type="ECO:0000313" key="16">
    <source>
        <dbReference type="EMBL" id="KAF3045901.1"/>
    </source>
</evidence>
<dbReference type="InterPro" id="IPR000743">
    <property type="entry name" value="Glyco_hydro_28"/>
</dbReference>
<keyword evidence="5 15" id="KW-0378">Hydrolase</keyword>
<keyword evidence="8" id="KW-0119">Carbohydrate metabolism</keyword>
<comment type="similarity">
    <text evidence="2 15">Belongs to the glycosyl hydrolase 28 family.</text>
</comment>
<accession>A0A9P4WZC4</accession>
<dbReference type="GO" id="GO:0004650">
    <property type="term" value="F:polygalacturonase activity"/>
    <property type="evidence" value="ECO:0007669"/>
    <property type="project" value="InterPro"/>
</dbReference>
<evidence type="ECO:0000256" key="9">
    <source>
        <dbReference type="ARBA" id="ARBA00023295"/>
    </source>
</evidence>
<keyword evidence="3" id="KW-0964">Secreted</keyword>
<evidence type="ECO:0000256" key="11">
    <source>
        <dbReference type="ARBA" id="ARBA00023326"/>
    </source>
</evidence>
<evidence type="ECO:0000256" key="6">
    <source>
        <dbReference type="ARBA" id="ARBA00023157"/>
    </source>
</evidence>
<evidence type="ECO:0000313" key="17">
    <source>
        <dbReference type="Proteomes" id="UP000758155"/>
    </source>
</evidence>
<keyword evidence="17" id="KW-1185">Reference proteome</keyword>
<evidence type="ECO:0000256" key="4">
    <source>
        <dbReference type="ARBA" id="ARBA00022729"/>
    </source>
</evidence>
<evidence type="ECO:0000256" key="8">
    <source>
        <dbReference type="ARBA" id="ARBA00023277"/>
    </source>
</evidence>
<evidence type="ECO:0000256" key="13">
    <source>
        <dbReference type="ARBA" id="ARBA00038933"/>
    </source>
</evidence>
<dbReference type="EC" id="3.2.1.67" evidence="13"/>
<evidence type="ECO:0000256" key="5">
    <source>
        <dbReference type="ARBA" id="ARBA00022801"/>
    </source>
</evidence>
<dbReference type="GO" id="GO:0005576">
    <property type="term" value="C:extracellular region"/>
    <property type="evidence" value="ECO:0007669"/>
    <property type="project" value="UniProtKB-SubCell"/>
</dbReference>
<dbReference type="GO" id="GO:0047911">
    <property type="term" value="F:galacturan 1,4-alpha-galacturonidase activity"/>
    <property type="evidence" value="ECO:0007669"/>
    <property type="project" value="UniProtKB-EC"/>
</dbReference>
<evidence type="ECO:0000256" key="2">
    <source>
        <dbReference type="ARBA" id="ARBA00008834"/>
    </source>
</evidence>
<dbReference type="Pfam" id="PF00295">
    <property type="entry name" value="Glyco_hydro_28"/>
    <property type="match status" value="1"/>
</dbReference>
<evidence type="ECO:0000256" key="14">
    <source>
        <dbReference type="ARBA" id="ARBA00048766"/>
    </source>
</evidence>
<dbReference type="PANTHER" id="PTHR31736:SF12">
    <property type="entry name" value="EXO-POLYGALACTURONASE, PUTATIVE-RELATED"/>
    <property type="match status" value="1"/>
</dbReference>
<evidence type="ECO:0000256" key="7">
    <source>
        <dbReference type="ARBA" id="ARBA00023180"/>
    </source>
</evidence>
<dbReference type="PANTHER" id="PTHR31736">
    <property type="match status" value="1"/>
</dbReference>
<comment type="function">
    <text evidence="12">Specific in hydrolyzing the terminal glycosidic bond of polygalacturonic acid and oligogalacturonates.</text>
</comment>
<dbReference type="GO" id="GO:0000272">
    <property type="term" value="P:polysaccharide catabolic process"/>
    <property type="evidence" value="ECO:0007669"/>
    <property type="project" value="UniProtKB-KW"/>
</dbReference>
<dbReference type="GO" id="GO:0071555">
    <property type="term" value="P:cell wall organization"/>
    <property type="evidence" value="ECO:0007669"/>
    <property type="project" value="UniProtKB-KW"/>
</dbReference>
<sequence length="778" mass="85890">MPMSDRLTQTVWAAVHAIERSLKRTYPQRFPNIDAAKLFVQKLCDAAAFDYGLLTTYNLRTTDPHHTVGVVKDRVWFLVAVRAHNQGKFYLDEALPDRQSLRDAIEADIPRISAFLQSLPPTLASADVAAKYLAGIAALRKFEYTRLEGLSEGKFRAFELDRVPKEWKRRAPKTKAEKPKTMTDAIESDIARLSTLIPRSAWLTTFTDLDAARNFVGQWCYDNKSKYTGWPDVELRKYRLFVNFNAAKYAFEAGALEVERAVPPLNKAVKEAAVIPKDKMEVIEMKAPAVEKIVSAAVFGLATRADDSDDWYHGYGTSNTSASLSASTSLSSDTTHAEGALRTSANMYPEKEDAARIDRFKANDVPNILKAFKTCGNGGDIVFPENEEYYIATRLNPMVNDVRIHWHGQWTFSPNLTYWRQNSYPIFFQNHAAGFILSGDGIWINGYSTGSIFGNGNTWSLPPPPIPGDHQHSRLTDAQYVAEAASPVGDTQPGRPMPFVFWNASDVTVSNFYVRDPQLWAINIMNGTNMAFANITVNATAPSALRNGTNWIQNTDGFDTMDARNILLENFVYQGGDDCVAIKPRSYNVKIRNVTCYGGNGIAIGSLGQYLEDSSVENVVIDGARLIRNEWLHGSALIKAWVGVLVNQSSRSYESGYVPRGAGWGSIRNVLFSNFHVEGAEAGPEINQDSGNNGTKAFQGSSLMDISNIVYANWTGYLHLDGGANETAGISCSKVHPCYNIDFRNVSLTVAENSTNTGTAECKFVEEGGVHGLKGTGC</sequence>
<dbReference type="InterPro" id="IPR011050">
    <property type="entry name" value="Pectin_lyase_fold/virulence"/>
</dbReference>
<proteinExistence type="inferred from homology"/>